<feature type="transmembrane region" description="Helical" evidence="10">
    <location>
        <begin position="374"/>
        <end position="400"/>
    </location>
</feature>
<comment type="domain">
    <text evidence="10">The DHHC domain is required for palmitoyltransferase activity.</text>
</comment>
<evidence type="ECO:0000256" key="9">
    <source>
        <dbReference type="ARBA" id="ARBA00023315"/>
    </source>
</evidence>
<keyword evidence="8" id="KW-0449">Lipoprotein</keyword>
<evidence type="ECO:0000256" key="7">
    <source>
        <dbReference type="ARBA" id="ARBA00023139"/>
    </source>
</evidence>
<dbReference type="GO" id="GO:0006612">
    <property type="term" value="P:protein targeting to membrane"/>
    <property type="evidence" value="ECO:0007669"/>
    <property type="project" value="TreeGrafter"/>
</dbReference>
<keyword evidence="9 10" id="KW-0012">Acyltransferase</keyword>
<evidence type="ECO:0000256" key="8">
    <source>
        <dbReference type="ARBA" id="ARBA00023288"/>
    </source>
</evidence>
<evidence type="ECO:0000259" key="11">
    <source>
        <dbReference type="Pfam" id="PF01529"/>
    </source>
</evidence>
<comment type="catalytic activity">
    <reaction evidence="10">
        <text>L-cysteinyl-[protein] + hexadecanoyl-CoA = S-hexadecanoyl-L-cysteinyl-[protein] + CoA</text>
        <dbReference type="Rhea" id="RHEA:36683"/>
        <dbReference type="Rhea" id="RHEA-COMP:10131"/>
        <dbReference type="Rhea" id="RHEA-COMP:11032"/>
        <dbReference type="ChEBI" id="CHEBI:29950"/>
        <dbReference type="ChEBI" id="CHEBI:57287"/>
        <dbReference type="ChEBI" id="CHEBI:57379"/>
        <dbReference type="ChEBI" id="CHEBI:74151"/>
        <dbReference type="EC" id="2.3.1.225"/>
    </reaction>
</comment>
<dbReference type="PANTHER" id="PTHR22883">
    <property type="entry name" value="ZINC FINGER DHHC DOMAIN CONTAINING PROTEIN"/>
    <property type="match status" value="1"/>
</dbReference>
<keyword evidence="5 10" id="KW-1133">Transmembrane helix</keyword>
<evidence type="ECO:0000256" key="1">
    <source>
        <dbReference type="ARBA" id="ARBA00004127"/>
    </source>
</evidence>
<evidence type="ECO:0000256" key="10">
    <source>
        <dbReference type="RuleBase" id="RU079119"/>
    </source>
</evidence>
<name>A0A1A7W5H0_PLAKH</name>
<reference evidence="13" key="1">
    <citation type="submission" date="2016-05" db="EMBL/GenBank/DDBJ databases">
        <authorList>
            <person name="Sharaf H."/>
        </authorList>
    </citation>
    <scope>NUCLEOTIDE SEQUENCE [LARGE SCALE GENOMIC DNA]</scope>
    <source>
        <strain evidence="13">H</strain>
    </source>
</reference>
<dbReference type="Pfam" id="PF01529">
    <property type="entry name" value="DHHC"/>
    <property type="match status" value="1"/>
</dbReference>
<feature type="transmembrane region" description="Helical" evidence="10">
    <location>
        <begin position="6"/>
        <end position="25"/>
    </location>
</feature>
<evidence type="ECO:0000256" key="5">
    <source>
        <dbReference type="ARBA" id="ARBA00022989"/>
    </source>
</evidence>
<accession>A0A1A7W5H0</accession>
<organism evidence="12 13">
    <name type="scientific">Plasmodium knowlesi (strain H)</name>
    <dbReference type="NCBI Taxonomy" id="5851"/>
    <lineage>
        <taxon>Eukaryota</taxon>
        <taxon>Sar</taxon>
        <taxon>Alveolata</taxon>
        <taxon>Apicomplexa</taxon>
        <taxon>Aconoidasida</taxon>
        <taxon>Haemosporida</taxon>
        <taxon>Plasmodiidae</taxon>
        <taxon>Plasmodium</taxon>
        <taxon>Plasmodium (Plasmodium)</taxon>
    </lineage>
</organism>
<dbReference type="InterPro" id="IPR001594">
    <property type="entry name" value="Palmitoyltrfase_DHHC"/>
</dbReference>
<comment type="subcellular location">
    <subcellularLocation>
        <location evidence="1">Endomembrane system</location>
        <topology evidence="1">Multi-pass membrane protein</topology>
    </subcellularLocation>
</comment>
<evidence type="ECO:0000256" key="2">
    <source>
        <dbReference type="ARBA" id="ARBA00008574"/>
    </source>
</evidence>
<evidence type="ECO:0000313" key="12">
    <source>
        <dbReference type="EMBL" id="SBO29240.1"/>
    </source>
</evidence>
<dbReference type="PANTHER" id="PTHR22883:SF301">
    <property type="entry name" value="PALMITOYLTRANSFERASE ZDHHC12"/>
    <property type="match status" value="1"/>
</dbReference>
<protein>
    <recommendedName>
        <fullName evidence="10">Palmitoyltransferase</fullName>
        <ecNumber evidence="10">2.3.1.225</ecNumber>
    </recommendedName>
</protein>
<gene>
    <name evidence="12" type="ORF">PKNA1_H1_0731200</name>
</gene>
<evidence type="ECO:0000256" key="4">
    <source>
        <dbReference type="ARBA" id="ARBA00022692"/>
    </source>
</evidence>
<keyword evidence="3 10" id="KW-0808">Transferase</keyword>
<evidence type="ECO:0000256" key="6">
    <source>
        <dbReference type="ARBA" id="ARBA00023136"/>
    </source>
</evidence>
<dbReference type="GO" id="GO:0005794">
    <property type="term" value="C:Golgi apparatus"/>
    <property type="evidence" value="ECO:0007669"/>
    <property type="project" value="TreeGrafter"/>
</dbReference>
<dbReference type="EMBL" id="CWHR02000025">
    <property type="protein sequence ID" value="SBO29240.1"/>
    <property type="molecule type" value="Genomic_DNA"/>
</dbReference>
<dbReference type="GO" id="GO:0005783">
    <property type="term" value="C:endoplasmic reticulum"/>
    <property type="evidence" value="ECO:0007669"/>
    <property type="project" value="TreeGrafter"/>
</dbReference>
<dbReference type="GO" id="GO:0019706">
    <property type="term" value="F:protein-cysteine S-palmitoyltransferase activity"/>
    <property type="evidence" value="ECO:0007669"/>
    <property type="project" value="UniProtKB-EC"/>
</dbReference>
<evidence type="ECO:0000313" key="13">
    <source>
        <dbReference type="Proteomes" id="UP000182142"/>
    </source>
</evidence>
<keyword evidence="7" id="KW-0564">Palmitate</keyword>
<feature type="domain" description="Palmitoyltransferase DHHC" evidence="11">
    <location>
        <begin position="297"/>
        <end position="414"/>
    </location>
</feature>
<sequence length="568" mass="65924">MKNPLPFVVVSIKLAVLGTLTYLICTEQLLDDRRSSFFFLLYSASFLLYAISSLSDPGYLNSCPLEYLPNDERGAFKATLSERTGEQYNRKDVPRDFSITHDEITSSDSLSSETVSTNGEMDSLTIIHHRNRNTAITERKICKEQKDATTMRYVYRNHSDPTHEEHLLSANQTKYACQENFREGVKFQEKFYPQGGRRVHPTLRILLSHNLRFIGSLGMRTRVNENCPSKYKPLLITQLHNVGWHNRENHEEENYMKETIGDSLKQMPITCSVHAKMKTSSIFRVRGGEMYQYGTPLSYCYVCGVVQILRSKHCNACNRCVRTFDHHCPWINNCVAENNRASYLVYLLLEAITVFHALKLLSHVILRMFFGENGCFFAWLVVLFLVLFFLFTMIFCLAIYHSYLCLINETTRENALRVRSTTEIKPPRRKPAGTFFLGYRQNVLIYFSNLPAKWICPQVIRHYMSGWLYRTKGVTWGTHGEILWKPNPKSFPSQAIFLSILEVSHPSIATPYSMCNGREGTNAQEYFSFFFFFFFFFLHCLLPPHDTPVQYTTSCVRRQFSPMTFSIE</sequence>
<dbReference type="PROSITE" id="PS50216">
    <property type="entry name" value="DHHC"/>
    <property type="match status" value="1"/>
</dbReference>
<feature type="transmembrane region" description="Helical" evidence="10">
    <location>
        <begin position="526"/>
        <end position="542"/>
    </location>
</feature>
<feature type="transmembrane region" description="Helical" evidence="10">
    <location>
        <begin position="37"/>
        <end position="55"/>
    </location>
</feature>
<evidence type="ECO:0000256" key="3">
    <source>
        <dbReference type="ARBA" id="ARBA00022679"/>
    </source>
</evidence>
<dbReference type="Proteomes" id="UP000182142">
    <property type="component" value="Unassembled WGS sequence"/>
</dbReference>
<dbReference type="AlphaFoldDB" id="A0A1A7W5H0"/>
<dbReference type="InterPro" id="IPR039859">
    <property type="entry name" value="PFA4/ZDH16/20/ERF2-like"/>
</dbReference>
<dbReference type="EC" id="2.3.1.225" evidence="10"/>
<comment type="similarity">
    <text evidence="2 10">Belongs to the DHHC palmitoyltransferase family.</text>
</comment>
<proteinExistence type="inferred from homology"/>
<keyword evidence="4 10" id="KW-0812">Transmembrane</keyword>
<keyword evidence="6 10" id="KW-0472">Membrane</keyword>
<feature type="transmembrane region" description="Helical" evidence="10">
    <location>
        <begin position="343"/>
        <end position="362"/>
    </location>
</feature>